<sequence>MLQQVSTLEILEDKINVSLDARLQSDEVKCSLQMMNDNYLRVEICHNSIEDKLNAHRICKMVQYYLNLHEKDLPKEAQYLLFKYELIGNDFHKLEYKTNLRYIDYSYKPDFL</sequence>
<gene>
    <name evidence="1" type="ORF">HNQ88_002871</name>
</gene>
<accession>A0AAE3XNH8</accession>
<dbReference type="Proteomes" id="UP001185092">
    <property type="component" value="Unassembled WGS sequence"/>
</dbReference>
<comment type="caution">
    <text evidence="1">The sequence shown here is derived from an EMBL/GenBank/DDBJ whole genome shotgun (WGS) entry which is preliminary data.</text>
</comment>
<evidence type="ECO:0000313" key="1">
    <source>
        <dbReference type="EMBL" id="MDR6239823.1"/>
    </source>
</evidence>
<protein>
    <submittedName>
        <fullName evidence="1">Uncharacterized protein</fullName>
    </submittedName>
</protein>
<evidence type="ECO:0000313" key="2">
    <source>
        <dbReference type="Proteomes" id="UP001185092"/>
    </source>
</evidence>
<proteinExistence type="predicted"/>
<name>A0AAE3XNH8_9BACT</name>
<dbReference type="EMBL" id="JAVDQD010000003">
    <property type="protein sequence ID" value="MDR6239823.1"/>
    <property type="molecule type" value="Genomic_DNA"/>
</dbReference>
<keyword evidence="2" id="KW-1185">Reference proteome</keyword>
<dbReference type="AlphaFoldDB" id="A0AAE3XNH8"/>
<reference evidence="1" key="1">
    <citation type="submission" date="2023-07" db="EMBL/GenBank/DDBJ databases">
        <title>Genomic Encyclopedia of Type Strains, Phase IV (KMG-IV): sequencing the most valuable type-strain genomes for metagenomic binning, comparative biology and taxonomic classification.</title>
        <authorList>
            <person name="Goeker M."/>
        </authorList>
    </citation>
    <scope>NUCLEOTIDE SEQUENCE</scope>
    <source>
        <strain evidence="1">DSM 26174</strain>
    </source>
</reference>
<organism evidence="1 2">
    <name type="scientific">Aureibacter tunicatorum</name>
    <dbReference type="NCBI Taxonomy" id="866807"/>
    <lineage>
        <taxon>Bacteria</taxon>
        <taxon>Pseudomonadati</taxon>
        <taxon>Bacteroidota</taxon>
        <taxon>Cytophagia</taxon>
        <taxon>Cytophagales</taxon>
        <taxon>Persicobacteraceae</taxon>
        <taxon>Aureibacter</taxon>
    </lineage>
</organism>
<dbReference type="RefSeq" id="WP_309939614.1">
    <property type="nucleotide sequence ID" value="NZ_AP025305.1"/>
</dbReference>